<dbReference type="Pfam" id="PF02467">
    <property type="entry name" value="Whib"/>
    <property type="match status" value="1"/>
</dbReference>
<keyword evidence="6 11" id="KW-0411">Iron-sulfur</keyword>
<evidence type="ECO:0000313" key="14">
    <source>
        <dbReference type="EMBL" id="GCD99182.1"/>
    </source>
</evidence>
<evidence type="ECO:0000259" key="13">
    <source>
        <dbReference type="PROSITE" id="PS51674"/>
    </source>
</evidence>
<feature type="binding site" evidence="11">
    <location>
        <position position="39"/>
    </location>
    <ligand>
        <name>[4Fe-4S] cluster</name>
        <dbReference type="ChEBI" id="CHEBI:49883"/>
    </ligand>
</feature>
<dbReference type="OrthoDB" id="4302659at2"/>
<evidence type="ECO:0000256" key="6">
    <source>
        <dbReference type="ARBA" id="ARBA00023014"/>
    </source>
</evidence>
<comment type="similarity">
    <text evidence="2 11">Belongs to the WhiB family.</text>
</comment>
<dbReference type="GO" id="GO:0005737">
    <property type="term" value="C:cytoplasm"/>
    <property type="evidence" value="ECO:0007669"/>
    <property type="project" value="UniProtKB-SubCell"/>
</dbReference>
<name>A0A401YX40_9ACTN</name>
<keyword evidence="7 11" id="KW-0805">Transcription regulation</keyword>
<evidence type="ECO:0000256" key="7">
    <source>
        <dbReference type="ARBA" id="ARBA00023015"/>
    </source>
</evidence>
<accession>A0A401YX40</accession>
<evidence type="ECO:0000256" key="2">
    <source>
        <dbReference type="ARBA" id="ARBA00006597"/>
    </source>
</evidence>
<dbReference type="GO" id="GO:0051539">
    <property type="term" value="F:4 iron, 4 sulfur cluster binding"/>
    <property type="evidence" value="ECO:0007669"/>
    <property type="project" value="UniProtKB-UniRule"/>
</dbReference>
<comment type="PTM">
    <text evidence="11">The Fe-S cluster can be nitrosylated by nitric oxide (NO).</text>
</comment>
<dbReference type="GO" id="GO:0035731">
    <property type="term" value="F:dinitrosyl-iron complex binding"/>
    <property type="evidence" value="ECO:0007669"/>
    <property type="project" value="UniProtKB-UniRule"/>
</dbReference>
<organism evidence="14 15">
    <name type="scientific">Embleya hyalina</name>
    <dbReference type="NCBI Taxonomy" id="516124"/>
    <lineage>
        <taxon>Bacteria</taxon>
        <taxon>Bacillati</taxon>
        <taxon>Actinomycetota</taxon>
        <taxon>Actinomycetes</taxon>
        <taxon>Kitasatosporales</taxon>
        <taxon>Streptomycetaceae</taxon>
        <taxon>Embleya</taxon>
    </lineage>
</organism>
<feature type="binding site" evidence="11">
    <location>
        <position position="42"/>
    </location>
    <ligand>
        <name>[4Fe-4S] cluster</name>
        <dbReference type="ChEBI" id="CHEBI:49883"/>
    </ligand>
</feature>
<evidence type="ECO:0000256" key="10">
    <source>
        <dbReference type="ARBA" id="ARBA00023163"/>
    </source>
</evidence>
<dbReference type="HAMAP" id="MF_01479">
    <property type="entry name" value="WhiB"/>
    <property type="match status" value="1"/>
</dbReference>
<comment type="caution">
    <text evidence="14">The sequence shown here is derived from an EMBL/GenBank/DDBJ whole genome shotgun (WGS) entry which is preliminary data.</text>
</comment>
<evidence type="ECO:0000256" key="4">
    <source>
        <dbReference type="ARBA" id="ARBA00022723"/>
    </source>
</evidence>
<keyword evidence="3 11" id="KW-0004">4Fe-4S</keyword>
<dbReference type="RefSeq" id="WP_126641004.1">
    <property type="nucleotide sequence ID" value="NZ_BIFH01000031.1"/>
</dbReference>
<evidence type="ECO:0000256" key="5">
    <source>
        <dbReference type="ARBA" id="ARBA00023004"/>
    </source>
</evidence>
<dbReference type="AlphaFoldDB" id="A0A401YX40"/>
<comment type="function">
    <text evidence="11">Acts as a transcriptional regulator. Probably redox-responsive. The apo- but not holo-form probably binds DNA.</text>
</comment>
<dbReference type="EMBL" id="BIFH01000031">
    <property type="protein sequence ID" value="GCD99182.1"/>
    <property type="molecule type" value="Genomic_DNA"/>
</dbReference>
<sequence length="100" mass="11212">MNWREMAACRGEDPDLFFPIGNVRSGMGLLQVDEAKAVCHRCPVVRQCLDWALEVHPVDGIWGGTTEEERRAVKRRAVHNLRTRGSEAPRRTRNTTGAAA</sequence>
<dbReference type="Proteomes" id="UP000286931">
    <property type="component" value="Unassembled WGS sequence"/>
</dbReference>
<dbReference type="PANTHER" id="PTHR38839">
    <property type="entry name" value="TRANSCRIPTIONAL REGULATOR WHID-RELATED"/>
    <property type="match status" value="1"/>
</dbReference>
<dbReference type="PROSITE" id="PS51674">
    <property type="entry name" value="4FE4S_WBL"/>
    <property type="match status" value="1"/>
</dbReference>
<keyword evidence="8 11" id="KW-0238">DNA-binding</keyword>
<keyword evidence="15" id="KW-1185">Reference proteome</keyword>
<evidence type="ECO:0000256" key="11">
    <source>
        <dbReference type="HAMAP-Rule" id="MF_01479"/>
    </source>
</evidence>
<evidence type="ECO:0000256" key="3">
    <source>
        <dbReference type="ARBA" id="ARBA00022485"/>
    </source>
</evidence>
<reference evidence="14 15" key="1">
    <citation type="submission" date="2018-12" db="EMBL/GenBank/DDBJ databases">
        <title>Draft genome sequence of Embleya hyalina NBRC 13850T.</title>
        <authorList>
            <person name="Komaki H."/>
            <person name="Hosoyama A."/>
            <person name="Kimura A."/>
            <person name="Ichikawa N."/>
            <person name="Tamura T."/>
        </authorList>
    </citation>
    <scope>NUCLEOTIDE SEQUENCE [LARGE SCALE GENOMIC DNA]</scope>
    <source>
        <strain evidence="14 15">NBRC 13850</strain>
    </source>
</reference>
<dbReference type="InterPro" id="IPR034768">
    <property type="entry name" value="4FE4S_WBL"/>
</dbReference>
<gene>
    <name evidence="14" type="primary">whiB_3</name>
    <name evidence="11" type="synonym">whiB</name>
    <name evidence="14" type="ORF">EHYA_06895</name>
</gene>
<comment type="PTM">
    <text evidence="11">Upon Fe-S cluster removal intramolecular disulfide bonds are formed.</text>
</comment>
<dbReference type="GO" id="GO:0045454">
    <property type="term" value="P:cell redox homeostasis"/>
    <property type="evidence" value="ECO:0007669"/>
    <property type="project" value="TreeGrafter"/>
</dbReference>
<dbReference type="GO" id="GO:0003677">
    <property type="term" value="F:DNA binding"/>
    <property type="evidence" value="ECO:0007669"/>
    <property type="project" value="UniProtKB-UniRule"/>
</dbReference>
<feature type="binding site" evidence="11">
    <location>
        <position position="48"/>
    </location>
    <ligand>
        <name>[4Fe-4S] cluster</name>
        <dbReference type="ChEBI" id="CHEBI:49883"/>
    </ligand>
</feature>
<feature type="binding site" evidence="11">
    <location>
        <position position="9"/>
    </location>
    <ligand>
        <name>[4Fe-4S] cluster</name>
        <dbReference type="ChEBI" id="CHEBI:49883"/>
    </ligand>
</feature>
<evidence type="ECO:0000256" key="12">
    <source>
        <dbReference type="SAM" id="MobiDB-lite"/>
    </source>
</evidence>
<proteinExistence type="inferred from homology"/>
<evidence type="ECO:0000256" key="8">
    <source>
        <dbReference type="ARBA" id="ARBA00023125"/>
    </source>
</evidence>
<keyword evidence="10 11" id="KW-0804">Transcription</keyword>
<evidence type="ECO:0000313" key="15">
    <source>
        <dbReference type="Proteomes" id="UP000286931"/>
    </source>
</evidence>
<dbReference type="GO" id="GO:0046872">
    <property type="term" value="F:metal ion binding"/>
    <property type="evidence" value="ECO:0007669"/>
    <property type="project" value="UniProtKB-KW"/>
</dbReference>
<keyword evidence="4 11" id="KW-0479">Metal-binding</keyword>
<evidence type="ECO:0000256" key="1">
    <source>
        <dbReference type="ARBA" id="ARBA00004496"/>
    </source>
</evidence>
<feature type="domain" description="4Fe-4S Wbl-type" evidence="13">
    <location>
        <begin position="8"/>
        <end position="72"/>
    </location>
</feature>
<protein>
    <recommendedName>
        <fullName evidence="11">Transcriptional regulator WhiB</fullName>
    </recommendedName>
</protein>
<keyword evidence="11" id="KW-0963">Cytoplasm</keyword>
<keyword evidence="9 11" id="KW-1015">Disulfide bond</keyword>
<dbReference type="GO" id="GO:0047134">
    <property type="term" value="F:protein-disulfide reductase [NAD(P)H] activity"/>
    <property type="evidence" value="ECO:0007669"/>
    <property type="project" value="TreeGrafter"/>
</dbReference>
<dbReference type="PANTHER" id="PTHR38839:SF6">
    <property type="entry name" value="TRANSCRIPTIONAL REGULATOR WHIB1"/>
    <property type="match status" value="1"/>
</dbReference>
<keyword evidence="5 11" id="KW-0408">Iron</keyword>
<evidence type="ECO:0000256" key="9">
    <source>
        <dbReference type="ARBA" id="ARBA00023157"/>
    </source>
</evidence>
<dbReference type="InterPro" id="IPR003482">
    <property type="entry name" value="Whib"/>
</dbReference>
<dbReference type="GO" id="GO:0045892">
    <property type="term" value="P:negative regulation of DNA-templated transcription"/>
    <property type="evidence" value="ECO:0007669"/>
    <property type="project" value="TreeGrafter"/>
</dbReference>
<comment type="subcellular location">
    <subcellularLocation>
        <location evidence="1 11">Cytoplasm</location>
    </subcellularLocation>
</comment>
<feature type="region of interest" description="Disordered" evidence="12">
    <location>
        <begin position="80"/>
        <end position="100"/>
    </location>
</feature>
<comment type="cofactor">
    <cofactor evidence="11">
        <name>[4Fe-4S] cluster</name>
        <dbReference type="ChEBI" id="CHEBI:49883"/>
    </cofactor>
    <text evidence="11">Binds 1 [4Fe-4S] cluster per subunit. Following nitrosylation of the [4Fe-4S] cluster binds 1 [4Fe-8(NO)] cluster per subunit.</text>
</comment>